<keyword evidence="3" id="KW-0862">Zinc</keyword>
<dbReference type="Gene3D" id="3.30.40.10">
    <property type="entry name" value="Zinc/RING finger domain, C3HC4 (zinc finger)"/>
    <property type="match status" value="2"/>
</dbReference>
<dbReference type="PANTHER" id="PTHR13793:SF158">
    <property type="entry name" value="PHD-TYPE DOMAIN-CONTAINING PROTEIN"/>
    <property type="match status" value="1"/>
</dbReference>
<evidence type="ECO:0008006" key="11">
    <source>
        <dbReference type="Google" id="ProtNLM"/>
    </source>
</evidence>
<feature type="region of interest" description="Disordered" evidence="6">
    <location>
        <begin position="717"/>
        <end position="782"/>
    </location>
</feature>
<feature type="compositionally biased region" description="Acidic residues" evidence="6">
    <location>
        <begin position="72"/>
        <end position="82"/>
    </location>
</feature>
<evidence type="ECO:0000256" key="4">
    <source>
        <dbReference type="PROSITE-ProRule" id="PRU00146"/>
    </source>
</evidence>
<reference evidence="10" key="1">
    <citation type="journal article" date="2015" name="Nat. Genet.">
        <title>The genome and transcriptome of the zoonotic hookworm Ancylostoma ceylanicum identify infection-specific gene families.</title>
        <authorList>
            <person name="Schwarz E.M."/>
            <person name="Hu Y."/>
            <person name="Antoshechkin I."/>
            <person name="Miller M.M."/>
            <person name="Sternberg P.W."/>
            <person name="Aroian R.V."/>
        </authorList>
    </citation>
    <scope>NUCLEOTIDE SEQUENCE</scope>
    <source>
        <strain evidence="10">HY135</strain>
    </source>
</reference>
<feature type="domain" description="PHD-type" evidence="7">
    <location>
        <begin position="616"/>
        <end position="669"/>
    </location>
</feature>
<dbReference type="Gene3D" id="2.30.30.1150">
    <property type="match status" value="1"/>
</dbReference>
<dbReference type="AlphaFoldDB" id="A0A016UW96"/>
<keyword evidence="10" id="KW-1185">Reference proteome</keyword>
<dbReference type="InterPro" id="IPR001965">
    <property type="entry name" value="Znf_PHD"/>
</dbReference>
<dbReference type="InterPro" id="IPR019787">
    <property type="entry name" value="Znf_PHD-finger"/>
</dbReference>
<feature type="compositionally biased region" description="Acidic residues" evidence="6">
    <location>
        <begin position="113"/>
        <end position="123"/>
    </location>
</feature>
<protein>
    <recommendedName>
        <fullName evidence="11">PHD-finger</fullName>
    </recommendedName>
</protein>
<dbReference type="OrthoDB" id="336088at2759"/>
<evidence type="ECO:0000256" key="2">
    <source>
        <dbReference type="ARBA" id="ARBA00022771"/>
    </source>
</evidence>
<dbReference type="PANTHER" id="PTHR13793">
    <property type="entry name" value="PHD FINGER PROTEINS"/>
    <property type="match status" value="1"/>
</dbReference>
<organism evidence="9 10">
    <name type="scientific">Ancylostoma ceylanicum</name>
    <dbReference type="NCBI Taxonomy" id="53326"/>
    <lineage>
        <taxon>Eukaryota</taxon>
        <taxon>Metazoa</taxon>
        <taxon>Ecdysozoa</taxon>
        <taxon>Nematoda</taxon>
        <taxon>Chromadorea</taxon>
        <taxon>Rhabditida</taxon>
        <taxon>Rhabditina</taxon>
        <taxon>Rhabditomorpha</taxon>
        <taxon>Strongyloidea</taxon>
        <taxon>Ancylostomatidae</taxon>
        <taxon>Ancylostomatinae</taxon>
        <taxon>Ancylostoma</taxon>
    </lineage>
</organism>
<evidence type="ECO:0000256" key="1">
    <source>
        <dbReference type="ARBA" id="ARBA00022723"/>
    </source>
</evidence>
<evidence type="ECO:0000256" key="6">
    <source>
        <dbReference type="SAM" id="MobiDB-lite"/>
    </source>
</evidence>
<evidence type="ECO:0000313" key="10">
    <source>
        <dbReference type="Proteomes" id="UP000024635"/>
    </source>
</evidence>
<dbReference type="InterPro" id="IPR011011">
    <property type="entry name" value="Znf_FYVE_PHD"/>
</dbReference>
<dbReference type="InterPro" id="IPR019786">
    <property type="entry name" value="Zinc_finger_PHD-type_CS"/>
</dbReference>
<dbReference type="Pfam" id="PF13832">
    <property type="entry name" value="zf-HC5HC2H_2"/>
    <property type="match status" value="1"/>
</dbReference>
<dbReference type="CDD" id="cd15561">
    <property type="entry name" value="PHD1_PHF14"/>
    <property type="match status" value="1"/>
</dbReference>
<evidence type="ECO:0000313" key="9">
    <source>
        <dbReference type="EMBL" id="EYC19281.1"/>
    </source>
</evidence>
<evidence type="ECO:0000259" key="8">
    <source>
        <dbReference type="PROSITE" id="PS51805"/>
    </source>
</evidence>
<feature type="domain" description="PHD-type" evidence="8">
    <location>
        <begin position="209"/>
        <end position="324"/>
    </location>
</feature>
<dbReference type="InterPro" id="IPR034732">
    <property type="entry name" value="EPHD"/>
</dbReference>
<dbReference type="PROSITE" id="PS51805">
    <property type="entry name" value="EPHD"/>
    <property type="match status" value="1"/>
</dbReference>
<feature type="region of interest" description="Disordered" evidence="6">
    <location>
        <begin position="72"/>
        <end position="129"/>
    </location>
</feature>
<gene>
    <name evidence="9" type="primary">Acey_s0025.g1288</name>
    <name evidence="9" type="synonym">Acey-phf-14</name>
    <name evidence="9" type="ORF">Y032_0025g1288</name>
</gene>
<dbReference type="SMART" id="SM00249">
    <property type="entry name" value="PHD"/>
    <property type="match status" value="3"/>
</dbReference>
<dbReference type="EMBL" id="JARK01001361">
    <property type="protein sequence ID" value="EYC19281.1"/>
    <property type="molecule type" value="Genomic_DNA"/>
</dbReference>
<evidence type="ECO:0000256" key="3">
    <source>
        <dbReference type="ARBA" id="ARBA00022833"/>
    </source>
</evidence>
<dbReference type="PROSITE" id="PS50016">
    <property type="entry name" value="ZF_PHD_2"/>
    <property type="match status" value="1"/>
</dbReference>
<comment type="caution">
    <text evidence="9">The sequence shown here is derived from an EMBL/GenBank/DDBJ whole genome shotgun (WGS) entry which is preliminary data.</text>
</comment>
<dbReference type="CDD" id="cd15562">
    <property type="entry name" value="PHD2_PHF14"/>
    <property type="match status" value="1"/>
</dbReference>
<evidence type="ECO:0000259" key="7">
    <source>
        <dbReference type="PROSITE" id="PS50016"/>
    </source>
</evidence>
<dbReference type="GO" id="GO:0008270">
    <property type="term" value="F:zinc ion binding"/>
    <property type="evidence" value="ECO:0007669"/>
    <property type="project" value="UniProtKB-KW"/>
</dbReference>
<accession>A0A016UW96</accession>
<sequence>MTEAERKSFFNYTTGSLSVDDFIDQIGLHPSLLIDLCLYMVGRILSIGARGPGKRQIKPTAAVLDLVLPNAEDEEDDEDFVADNENGSNEGSDSDGSDSDGSEDSSNSSSSTDVDDEENDDVEKDGRNAVSVEGLAGDGKELPRICALCLNLTQIAKTEEVMQCDKCGLTVHDSCYMSLDVSEDNESTQSSSSMEPWFCEPCIYGFNEPPYCELCPSRYGAMKRSDVGGRWVHLICALYTRGVTFGDIDHLTAISWQEMDHRNFGRKSCSGCTNVLEARSGVTTRCELGLCKQYYHATCAQRLGLLVDHSESSEHHMGSSQSHRFGDSQAVEPRYINCRQHSNPDDVQIKKAAAARFLAQEERRLMMARKNVLSEREERKRLRARQKYEKQFQSLIGVTICLPEAFHDKLEKKTRRARHLTTSPEFFEWFQEKAELSGVEPEQFKKEFTYVSGDSLPLLTPGFSPQFFEYMAHREQVVIAAEERKLNAINASKAAMKKQLDAHMTKLKLNEQSGQLGKERCERRKQLALAFHGALVKLGAKKIASILGKERCERRKQLALAFHGALVKLGAKKIASIVSLLDDASGSNTKRRSSQVIDAPVVSLGTPTKAKKERSINVCKECRKSNDQHLMIGCDSCHEFYHIGCLDPPLEKVPKKVNCEWHCADCCENSEEEEEHEENGECSNDGYSTRRLRQRSEIAKARRLAAAEEENRAYRAAILGSTRSSTQKKSPDKKPTKRASLDIPNRSSPKRQRPEHANGQKTNGLSSTAHTSYLPEDEELGEDCFVILDDEEVEL</sequence>
<name>A0A016UW96_9BILA</name>
<dbReference type="Pfam" id="PF00628">
    <property type="entry name" value="PHD"/>
    <property type="match status" value="1"/>
</dbReference>
<dbReference type="InterPro" id="IPR050701">
    <property type="entry name" value="Histone_Mod_Regulator"/>
</dbReference>
<dbReference type="PROSITE" id="PS01359">
    <property type="entry name" value="ZF_PHD_1"/>
    <property type="match status" value="2"/>
</dbReference>
<evidence type="ECO:0000256" key="5">
    <source>
        <dbReference type="SAM" id="Coils"/>
    </source>
</evidence>
<dbReference type="Proteomes" id="UP000024635">
    <property type="component" value="Unassembled WGS sequence"/>
</dbReference>
<dbReference type="GO" id="GO:0006357">
    <property type="term" value="P:regulation of transcription by RNA polymerase II"/>
    <property type="evidence" value="ECO:0007669"/>
    <property type="project" value="TreeGrafter"/>
</dbReference>
<proteinExistence type="predicted"/>
<keyword evidence="2 4" id="KW-0863">Zinc-finger</keyword>
<dbReference type="InterPro" id="IPR013083">
    <property type="entry name" value="Znf_RING/FYVE/PHD"/>
</dbReference>
<feature type="compositionally biased region" description="Acidic residues" evidence="6">
    <location>
        <begin position="92"/>
        <end position="103"/>
    </location>
</feature>
<feature type="coiled-coil region" evidence="5">
    <location>
        <begin position="358"/>
        <end position="385"/>
    </location>
</feature>
<dbReference type="SUPFAM" id="SSF57903">
    <property type="entry name" value="FYVE/PHD zinc finger"/>
    <property type="match status" value="2"/>
</dbReference>
<feature type="compositionally biased region" description="Polar residues" evidence="6">
    <location>
        <begin position="759"/>
        <end position="771"/>
    </location>
</feature>
<keyword evidence="1" id="KW-0479">Metal-binding</keyword>
<keyword evidence="5" id="KW-0175">Coiled coil</keyword>